<evidence type="ECO:0000256" key="6">
    <source>
        <dbReference type="SAM" id="MobiDB-lite"/>
    </source>
</evidence>
<feature type="compositionally biased region" description="Basic and acidic residues" evidence="6">
    <location>
        <begin position="499"/>
        <end position="516"/>
    </location>
</feature>
<protein>
    <submittedName>
        <fullName evidence="9">Protein kinase</fullName>
    </submittedName>
</protein>
<evidence type="ECO:0000313" key="9">
    <source>
        <dbReference type="EMBL" id="MDX3043468.1"/>
    </source>
</evidence>
<evidence type="ECO:0000256" key="3">
    <source>
        <dbReference type="ARBA" id="ARBA00022777"/>
    </source>
</evidence>
<keyword evidence="7" id="KW-0472">Membrane</keyword>
<keyword evidence="7" id="KW-0812">Transmembrane</keyword>
<keyword evidence="1" id="KW-0808">Transferase</keyword>
<keyword evidence="2 5" id="KW-0547">Nucleotide-binding</keyword>
<evidence type="ECO:0000259" key="8">
    <source>
        <dbReference type="PROSITE" id="PS50011"/>
    </source>
</evidence>
<evidence type="ECO:0000256" key="4">
    <source>
        <dbReference type="ARBA" id="ARBA00022840"/>
    </source>
</evidence>
<dbReference type="InterPro" id="IPR002477">
    <property type="entry name" value="Peptidoglycan-bd-like"/>
</dbReference>
<dbReference type="InterPro" id="IPR017441">
    <property type="entry name" value="Protein_kinase_ATP_BS"/>
</dbReference>
<name>A0ABU4N4I6_9ACTN</name>
<dbReference type="InterPro" id="IPR036365">
    <property type="entry name" value="PGBD-like_sf"/>
</dbReference>
<dbReference type="InterPro" id="IPR036366">
    <property type="entry name" value="PGBDSf"/>
</dbReference>
<sequence length="645" mass="67109">MSDQRPVPPPGSADRVPALRQAGALPLRPGDPDRIGPYVSLGLLGSGGMGRVYLARPADGGPDLLAVKVIRPEYAEDERFRRRFEREASVHSRVRTPRMPRLAGTGFRDELLWMATEFLPGLDLAVAVHEDGPLPVVAVRRLVAELGRALADLSAAGIVHRDLKPSNILLSAWGAHVIDFGIAKAADASAITGTGNRVGTPAYMSPEYLRTGACDTASDVFSLACALVFAATGSAPFGDGTGVDVMHRVAFEEPNPKVLAEIAEADAPLAALLAACLAKEPDQRPTPIQLIEAMASAGSGAQPPLPEGRGELRDQPPPNPHRGVEGAQPLEDRTGRGGGGEKSAPDTPPAQGPRPPDAFDWPEPLAGRVLTRQQAYETLRRLPLEQPAPARAAGQAPVTDAPPSPPAAPSAQPSAPAPLRSRLRSKRVLAGAAGVAVCTATAGVVVLTLLSPATTTASPQRGTTRSADALPDDDTPVSAASRRDGADAAPDGGSSDSEVSGKDERTSVDGERERPDATASDPGKGTGAGTDDDPRSDPSAPASGSGAPTEPAEEPTDTSTEPSTPAWLTDCTYYYGNGRTRLGDSGDRVLQAQCMLSKRGYVVDVDGDFDADTEAAVQSFQQDKGLLAADGVVRPRVWKALRSTE</sequence>
<reference evidence="9 10" key="1">
    <citation type="journal article" date="2023" name="Microb. Genom.">
        <title>Mesoterricola silvestris gen. nov., sp. nov., Mesoterricola sediminis sp. nov., Geothrix oryzae sp. nov., Geothrix edaphica sp. nov., Geothrix rubra sp. nov., and Geothrix limicola sp. nov., six novel members of Acidobacteriota isolated from soils.</title>
        <authorList>
            <person name="Weisberg A.J."/>
            <person name="Pearce E."/>
            <person name="Kramer C.G."/>
            <person name="Chang J.H."/>
            <person name="Clarke C.R."/>
        </authorList>
    </citation>
    <scope>NUCLEOTIDE SEQUENCE [LARGE SCALE GENOMIC DNA]</scope>
    <source>
        <strain evidence="9 10">NE20-4-1</strain>
    </source>
</reference>
<dbReference type="PANTHER" id="PTHR43289">
    <property type="entry name" value="MITOGEN-ACTIVATED PROTEIN KINASE KINASE KINASE 20-RELATED"/>
    <property type="match status" value="1"/>
</dbReference>
<feature type="compositionally biased region" description="Low complexity" evidence="6">
    <location>
        <begin position="537"/>
        <end position="550"/>
    </location>
</feature>
<feature type="compositionally biased region" description="Low complexity" evidence="6">
    <location>
        <begin position="557"/>
        <end position="566"/>
    </location>
</feature>
<evidence type="ECO:0000256" key="2">
    <source>
        <dbReference type="ARBA" id="ARBA00022741"/>
    </source>
</evidence>
<feature type="domain" description="Protein kinase" evidence="8">
    <location>
        <begin position="38"/>
        <end position="305"/>
    </location>
</feature>
<dbReference type="PANTHER" id="PTHR43289:SF34">
    <property type="entry name" value="SERINE_THREONINE-PROTEIN KINASE YBDM-RELATED"/>
    <property type="match status" value="1"/>
</dbReference>
<feature type="compositionally biased region" description="Low complexity" evidence="6">
    <location>
        <begin position="409"/>
        <end position="418"/>
    </location>
</feature>
<gene>
    <name evidence="9" type="ORF">PV383_40865</name>
</gene>
<dbReference type="Gene3D" id="1.10.101.10">
    <property type="entry name" value="PGBD-like superfamily/PGBD"/>
    <property type="match status" value="1"/>
</dbReference>
<feature type="compositionally biased region" description="Pro residues" evidence="6">
    <location>
        <begin position="1"/>
        <end position="11"/>
    </location>
</feature>
<keyword evidence="10" id="KW-1185">Reference proteome</keyword>
<feature type="compositionally biased region" description="Pro residues" evidence="6">
    <location>
        <begin position="346"/>
        <end position="356"/>
    </location>
</feature>
<dbReference type="InterPro" id="IPR011009">
    <property type="entry name" value="Kinase-like_dom_sf"/>
</dbReference>
<organism evidence="9 10">
    <name type="scientific">Streptomyces caniscabiei</name>
    <dbReference type="NCBI Taxonomy" id="2746961"/>
    <lineage>
        <taxon>Bacteria</taxon>
        <taxon>Bacillati</taxon>
        <taxon>Actinomycetota</taxon>
        <taxon>Actinomycetes</taxon>
        <taxon>Kitasatosporales</taxon>
        <taxon>Streptomycetaceae</taxon>
        <taxon>Streptomyces</taxon>
    </lineage>
</organism>
<dbReference type="PROSITE" id="PS00108">
    <property type="entry name" value="PROTEIN_KINASE_ST"/>
    <property type="match status" value="1"/>
</dbReference>
<feature type="compositionally biased region" description="Low complexity" evidence="6">
    <location>
        <begin position="450"/>
        <end position="459"/>
    </location>
</feature>
<keyword evidence="4 5" id="KW-0067">ATP-binding</keyword>
<dbReference type="Proteomes" id="UP001282474">
    <property type="component" value="Unassembled WGS sequence"/>
</dbReference>
<keyword evidence="7" id="KW-1133">Transmembrane helix</keyword>
<feature type="compositionally biased region" description="Low complexity" evidence="6">
    <location>
        <begin position="487"/>
        <end position="497"/>
    </location>
</feature>
<dbReference type="RefSeq" id="WP_313895633.1">
    <property type="nucleotide sequence ID" value="NZ_JABXWF010000017.1"/>
</dbReference>
<dbReference type="Gene3D" id="3.30.200.20">
    <property type="entry name" value="Phosphorylase Kinase, domain 1"/>
    <property type="match status" value="1"/>
</dbReference>
<dbReference type="PROSITE" id="PS50011">
    <property type="entry name" value="PROTEIN_KINASE_DOM"/>
    <property type="match status" value="1"/>
</dbReference>
<feature type="region of interest" description="Disordered" evidence="6">
    <location>
        <begin position="1"/>
        <end position="31"/>
    </location>
</feature>
<dbReference type="SUPFAM" id="SSF56112">
    <property type="entry name" value="Protein kinase-like (PK-like)"/>
    <property type="match status" value="1"/>
</dbReference>
<dbReference type="InterPro" id="IPR008271">
    <property type="entry name" value="Ser/Thr_kinase_AS"/>
</dbReference>
<comment type="caution">
    <text evidence="9">The sequence shown here is derived from an EMBL/GenBank/DDBJ whole genome shotgun (WGS) entry which is preliminary data.</text>
</comment>
<keyword evidence="3 9" id="KW-0418">Kinase</keyword>
<feature type="region of interest" description="Disordered" evidence="6">
    <location>
        <begin position="450"/>
        <end position="568"/>
    </location>
</feature>
<dbReference type="Gene3D" id="1.10.510.10">
    <property type="entry name" value="Transferase(Phosphotransferase) domain 1"/>
    <property type="match status" value="1"/>
</dbReference>
<evidence type="ECO:0000256" key="5">
    <source>
        <dbReference type="PROSITE-ProRule" id="PRU10141"/>
    </source>
</evidence>
<dbReference type="Pfam" id="PF00069">
    <property type="entry name" value="Pkinase"/>
    <property type="match status" value="1"/>
</dbReference>
<evidence type="ECO:0000313" key="10">
    <source>
        <dbReference type="Proteomes" id="UP001282474"/>
    </source>
</evidence>
<dbReference type="SMART" id="SM00220">
    <property type="entry name" value="S_TKc"/>
    <property type="match status" value="1"/>
</dbReference>
<proteinExistence type="predicted"/>
<dbReference type="InterPro" id="IPR000719">
    <property type="entry name" value="Prot_kinase_dom"/>
</dbReference>
<dbReference type="PROSITE" id="PS00107">
    <property type="entry name" value="PROTEIN_KINASE_ATP"/>
    <property type="match status" value="1"/>
</dbReference>
<feature type="region of interest" description="Disordered" evidence="6">
    <location>
        <begin position="383"/>
        <end position="422"/>
    </location>
</feature>
<dbReference type="Pfam" id="PF01471">
    <property type="entry name" value="PG_binding_1"/>
    <property type="match status" value="1"/>
</dbReference>
<dbReference type="SUPFAM" id="SSF47090">
    <property type="entry name" value="PGBD-like"/>
    <property type="match status" value="1"/>
</dbReference>
<feature type="binding site" evidence="5">
    <location>
        <position position="68"/>
    </location>
    <ligand>
        <name>ATP</name>
        <dbReference type="ChEBI" id="CHEBI:30616"/>
    </ligand>
</feature>
<evidence type="ECO:0000256" key="7">
    <source>
        <dbReference type="SAM" id="Phobius"/>
    </source>
</evidence>
<feature type="transmembrane region" description="Helical" evidence="7">
    <location>
        <begin position="428"/>
        <end position="450"/>
    </location>
</feature>
<dbReference type="CDD" id="cd14014">
    <property type="entry name" value="STKc_PknB_like"/>
    <property type="match status" value="1"/>
</dbReference>
<accession>A0ABU4N4I6</accession>
<evidence type="ECO:0000256" key="1">
    <source>
        <dbReference type="ARBA" id="ARBA00022679"/>
    </source>
</evidence>
<dbReference type="GO" id="GO:0016301">
    <property type="term" value="F:kinase activity"/>
    <property type="evidence" value="ECO:0007669"/>
    <property type="project" value="UniProtKB-KW"/>
</dbReference>
<dbReference type="EMBL" id="JARAWJ010000053">
    <property type="protein sequence ID" value="MDX3043468.1"/>
    <property type="molecule type" value="Genomic_DNA"/>
</dbReference>
<feature type="compositionally biased region" description="Low complexity" evidence="6">
    <location>
        <begin position="387"/>
        <end position="397"/>
    </location>
</feature>
<feature type="region of interest" description="Disordered" evidence="6">
    <location>
        <begin position="296"/>
        <end position="363"/>
    </location>
</feature>